<dbReference type="PANTHER" id="PTHR33696:SF18">
    <property type="entry name" value="EXPRESSED PROTEIN"/>
    <property type="match status" value="1"/>
</dbReference>
<feature type="region of interest" description="Disordered" evidence="1">
    <location>
        <begin position="214"/>
        <end position="238"/>
    </location>
</feature>
<dbReference type="Gramene" id="TKV91571">
    <property type="protein sequence ID" value="TKV91571"/>
    <property type="gene ID" value="SEVIR_9G105500v2"/>
</dbReference>
<gene>
    <name evidence="2" type="ORF">SEVIR_9G105500v2</name>
</gene>
<evidence type="ECO:0000313" key="2">
    <source>
        <dbReference type="EMBL" id="TKV91571.1"/>
    </source>
</evidence>
<protein>
    <submittedName>
        <fullName evidence="2">Uncharacterized protein</fullName>
    </submittedName>
</protein>
<dbReference type="AlphaFoldDB" id="A0A4U6STE5"/>
<evidence type="ECO:0000313" key="3">
    <source>
        <dbReference type="Proteomes" id="UP000298652"/>
    </source>
</evidence>
<dbReference type="PANTHER" id="PTHR33696">
    <property type="entry name" value="T22J18.15-RELATED"/>
    <property type="match status" value="1"/>
</dbReference>
<feature type="region of interest" description="Disordered" evidence="1">
    <location>
        <begin position="146"/>
        <end position="175"/>
    </location>
</feature>
<dbReference type="EMBL" id="CM016560">
    <property type="protein sequence ID" value="TKV91571.1"/>
    <property type="molecule type" value="Genomic_DNA"/>
</dbReference>
<proteinExistence type="predicted"/>
<feature type="compositionally biased region" description="Basic residues" evidence="1">
    <location>
        <begin position="155"/>
        <end position="175"/>
    </location>
</feature>
<feature type="region of interest" description="Disordered" evidence="1">
    <location>
        <begin position="1"/>
        <end position="34"/>
    </location>
</feature>
<name>A0A4U6STE5_SETVI</name>
<organism evidence="2 3">
    <name type="scientific">Setaria viridis</name>
    <name type="common">Green bristlegrass</name>
    <name type="synonym">Setaria italica subsp. viridis</name>
    <dbReference type="NCBI Taxonomy" id="4556"/>
    <lineage>
        <taxon>Eukaryota</taxon>
        <taxon>Viridiplantae</taxon>
        <taxon>Streptophyta</taxon>
        <taxon>Embryophyta</taxon>
        <taxon>Tracheophyta</taxon>
        <taxon>Spermatophyta</taxon>
        <taxon>Magnoliopsida</taxon>
        <taxon>Liliopsida</taxon>
        <taxon>Poales</taxon>
        <taxon>Poaceae</taxon>
        <taxon>PACMAD clade</taxon>
        <taxon>Panicoideae</taxon>
        <taxon>Panicodae</taxon>
        <taxon>Paniceae</taxon>
        <taxon>Cenchrinae</taxon>
        <taxon>Setaria</taxon>
    </lineage>
</organism>
<keyword evidence="3" id="KW-1185">Reference proteome</keyword>
<dbReference type="OMA" id="FRGCGIW"/>
<reference evidence="2" key="1">
    <citation type="submission" date="2019-03" db="EMBL/GenBank/DDBJ databases">
        <title>WGS assembly of Setaria viridis.</title>
        <authorList>
            <person name="Huang P."/>
            <person name="Jenkins J."/>
            <person name="Grimwood J."/>
            <person name="Barry K."/>
            <person name="Healey A."/>
            <person name="Mamidi S."/>
            <person name="Sreedasyam A."/>
            <person name="Shu S."/>
            <person name="Feldman M."/>
            <person name="Wu J."/>
            <person name="Yu Y."/>
            <person name="Chen C."/>
            <person name="Johnson J."/>
            <person name="Rokhsar D."/>
            <person name="Baxter I."/>
            <person name="Schmutz J."/>
            <person name="Brutnell T."/>
            <person name="Kellogg E."/>
        </authorList>
    </citation>
    <scope>NUCLEOTIDE SEQUENCE [LARGE SCALE GENOMIC DNA]</scope>
</reference>
<dbReference type="Proteomes" id="UP000298652">
    <property type="component" value="Chromosome 9"/>
</dbReference>
<sequence>MSRSRTKQPAVGSRRTRRAEQQPQPPPAVLAESPKIVSNPIFRCETGPSQLKPPAADHLRCVYRPGSLYALVHDPAAAAAATGGNGIGIGKPLPLPPCRAHVPASRSGPALGAGGPHGRVLRSSAPQDPFLAAYVACSKSAGVGEDAAGADRHQQRQKQGKKKKRRRCQATKKRGKEGEEIARGCGIWSGWAAGARYAGAMSCRYGCAVAEQQHGEAPATAAKKEAGEDAAAGPTLDLSWAPAVLTARALERRRQQR</sequence>
<evidence type="ECO:0000256" key="1">
    <source>
        <dbReference type="SAM" id="MobiDB-lite"/>
    </source>
</evidence>
<accession>A0A4U6STE5</accession>